<dbReference type="Proteomes" id="UP000307173">
    <property type="component" value="Unassembled WGS sequence"/>
</dbReference>
<dbReference type="STRING" id="52247.A0A4T0X672"/>
<organism evidence="1 2">
    <name type="scientific">Pichia inconspicua</name>
    <dbReference type="NCBI Taxonomy" id="52247"/>
    <lineage>
        <taxon>Eukaryota</taxon>
        <taxon>Fungi</taxon>
        <taxon>Dikarya</taxon>
        <taxon>Ascomycota</taxon>
        <taxon>Saccharomycotina</taxon>
        <taxon>Pichiomycetes</taxon>
        <taxon>Pichiales</taxon>
        <taxon>Pichiaceae</taxon>
        <taxon>Pichia</taxon>
    </lineage>
</organism>
<dbReference type="Gene3D" id="3.90.640.10">
    <property type="entry name" value="Actin, Chain A, domain 4"/>
    <property type="match status" value="1"/>
</dbReference>
<accession>A0A4T0X672</accession>
<keyword evidence="2" id="KW-1185">Reference proteome</keyword>
<reference evidence="1 2" key="1">
    <citation type="journal article" date="2019" name="Front. Genet.">
        <title>Whole-Genome Sequencing of the Opportunistic Yeast Pathogen Candida inconspicua Uncovers Its Hybrid Origin.</title>
        <authorList>
            <person name="Mixao V."/>
            <person name="Hansen A.P."/>
            <person name="Saus E."/>
            <person name="Boekhout T."/>
            <person name="Lass-Florl C."/>
            <person name="Gabaldon T."/>
        </authorList>
    </citation>
    <scope>NUCLEOTIDE SEQUENCE [LARGE SCALE GENOMIC DNA]</scope>
    <source>
        <strain evidence="1 2">CBS 180</strain>
    </source>
</reference>
<dbReference type="InterPro" id="IPR043129">
    <property type="entry name" value="ATPase_NBD"/>
</dbReference>
<dbReference type="EMBL" id="SELW01000155">
    <property type="protein sequence ID" value="TID30334.1"/>
    <property type="molecule type" value="Genomic_DNA"/>
</dbReference>
<evidence type="ECO:0000313" key="2">
    <source>
        <dbReference type="Proteomes" id="UP000307173"/>
    </source>
</evidence>
<comment type="caution">
    <text evidence="1">The sequence shown here is derived from an EMBL/GenBank/DDBJ whole genome shotgun (WGS) entry which is preliminary data.</text>
</comment>
<sequence>MSEKGQNIILKLGSRTIECGLEGSHQPLVVYNVHHFAENQNMQVSSISNKDELTTFKTLFYPNILVYENEEIFKNNLQNHLRKLLTKIFYKSGISTINAKLLLISNNTLSEYYIDLISLVLLNHFMMRAVVVLPTPLMVSIASGSSSAIVVDFGWEYINIDVIFDNRILQNYSKFTTKSGRYLHYNLLEQLKVLDFDTNLISFKDIEIVVSSMKDIINLEGVVCCGPNKIKKSLISNIITSLLLESDENFDDDNEKCPVQLIVELIERELPLDLRTIVSDRLILTGGLFEIEGVEQIMIENLNSNSRFNFNTIHSLGSFAGASLYSTLSKQLRKNQNLKEYRK</sequence>
<dbReference type="SUPFAM" id="SSF53067">
    <property type="entry name" value="Actin-like ATPase domain"/>
    <property type="match status" value="2"/>
</dbReference>
<proteinExistence type="predicted"/>
<name>A0A4T0X672_9ASCO</name>
<dbReference type="Gene3D" id="3.30.420.40">
    <property type="match status" value="2"/>
</dbReference>
<dbReference type="OrthoDB" id="337660at2759"/>
<dbReference type="AlphaFoldDB" id="A0A4T0X672"/>
<evidence type="ECO:0000313" key="1">
    <source>
        <dbReference type="EMBL" id="TID30334.1"/>
    </source>
</evidence>
<protein>
    <submittedName>
        <fullName evidence="1">Uncharacterized protein</fullName>
    </submittedName>
</protein>
<gene>
    <name evidence="1" type="ORF">CANINC_001036</name>
</gene>